<dbReference type="Proteomes" id="UP000594262">
    <property type="component" value="Unplaced"/>
</dbReference>
<feature type="compositionally biased region" description="Acidic residues" evidence="1">
    <location>
        <begin position="325"/>
        <end position="340"/>
    </location>
</feature>
<name>A0A7M5X9K6_9CNID</name>
<feature type="region of interest" description="Disordered" evidence="1">
    <location>
        <begin position="126"/>
        <end position="194"/>
    </location>
</feature>
<evidence type="ECO:0000313" key="2">
    <source>
        <dbReference type="EnsemblMetazoa" id="CLYHEMP019656.1"/>
    </source>
</evidence>
<dbReference type="AlphaFoldDB" id="A0A7M5X9K6"/>
<feature type="region of interest" description="Disordered" evidence="1">
    <location>
        <begin position="62"/>
        <end position="83"/>
    </location>
</feature>
<reference evidence="2" key="1">
    <citation type="submission" date="2021-01" db="UniProtKB">
        <authorList>
            <consortium name="EnsemblMetazoa"/>
        </authorList>
    </citation>
    <scope>IDENTIFICATION</scope>
</reference>
<dbReference type="GeneID" id="136824790"/>
<evidence type="ECO:0000256" key="1">
    <source>
        <dbReference type="SAM" id="MobiDB-lite"/>
    </source>
</evidence>
<sequence length="404" mass="45620">MLFRKKHCWHRKNKDGTVKYAMEGRVNQNGTQNNNITTQNGHAPKIILPRGSLFANQDPKMEPGNSIINNQGKVSPRPSINERLEPRDVGTFQESYINEPEGVAPNEPIYMDPPDLYNMVKELENQSSDTDQIQKTKETPPQCDQQVRPDDCKNQMIDESTTSHPYNCIGEEETPKNHESLAPEDPNDSHPYNRLDLDIKNTRINDRPEIKPPNDYNGLINPIYHKVDDPNTIPLSPVINYSGDNEGTIGGIDNGNGDKHYEITLAENEEDDKNAIGNISTNENDADNKHYEISLDENEGDNDDNEDHNNGANKHYEISLAGIDGDNENFEYDSIDEDDDVGNKNNELNNADKIGKISPVHEFSSDEGSKTLLGSMERKKEELYVDLEDPEDDDLYEVSPKDVE</sequence>
<accession>A0A7M5X9K6</accession>
<feature type="compositionally biased region" description="Basic and acidic residues" evidence="1">
    <location>
        <begin position="173"/>
        <end position="194"/>
    </location>
</feature>
<dbReference type="EnsemblMetazoa" id="CLYHEMT019656.1">
    <property type="protein sequence ID" value="CLYHEMP019656.1"/>
    <property type="gene ID" value="CLYHEMG019656"/>
</dbReference>
<dbReference type="RefSeq" id="XP_066936869.1">
    <property type="nucleotide sequence ID" value="XM_067080768.1"/>
</dbReference>
<proteinExistence type="predicted"/>
<feature type="region of interest" description="Disordered" evidence="1">
    <location>
        <begin position="325"/>
        <end position="404"/>
    </location>
</feature>
<evidence type="ECO:0000313" key="3">
    <source>
        <dbReference type="Proteomes" id="UP000594262"/>
    </source>
</evidence>
<keyword evidence="3" id="KW-1185">Reference proteome</keyword>
<feature type="compositionally biased region" description="Acidic residues" evidence="1">
    <location>
        <begin position="384"/>
        <end position="396"/>
    </location>
</feature>
<organism evidence="2 3">
    <name type="scientific">Clytia hemisphaerica</name>
    <dbReference type="NCBI Taxonomy" id="252671"/>
    <lineage>
        <taxon>Eukaryota</taxon>
        <taxon>Metazoa</taxon>
        <taxon>Cnidaria</taxon>
        <taxon>Hydrozoa</taxon>
        <taxon>Hydroidolina</taxon>
        <taxon>Leptothecata</taxon>
        <taxon>Obeliida</taxon>
        <taxon>Clytiidae</taxon>
        <taxon>Clytia</taxon>
    </lineage>
</organism>
<protein>
    <submittedName>
        <fullName evidence="2">Uncharacterized protein</fullName>
    </submittedName>
</protein>